<evidence type="ECO:0000256" key="2">
    <source>
        <dbReference type="ARBA" id="ARBA00022737"/>
    </source>
</evidence>
<dbReference type="InterPro" id="IPR000571">
    <property type="entry name" value="Znf_CCCH"/>
</dbReference>
<evidence type="ECO:0000256" key="4">
    <source>
        <dbReference type="ARBA" id="ARBA00022833"/>
    </source>
</evidence>
<dbReference type="Gene3D" id="4.10.1000.10">
    <property type="entry name" value="Zinc finger, CCCH-type"/>
    <property type="match status" value="3"/>
</dbReference>
<evidence type="ECO:0000256" key="5">
    <source>
        <dbReference type="PROSITE-ProRule" id="PRU00723"/>
    </source>
</evidence>
<name>A0AA48IBF1_9TREE</name>
<dbReference type="PANTHER" id="PTHR12547:SF18">
    <property type="entry name" value="PROTEIN TIS11"/>
    <property type="match status" value="1"/>
</dbReference>
<dbReference type="InterPro" id="IPR036855">
    <property type="entry name" value="Znf_CCCH_sf"/>
</dbReference>
<dbReference type="GeneID" id="85494440"/>
<keyword evidence="2" id="KW-0677">Repeat</keyword>
<evidence type="ECO:0000256" key="6">
    <source>
        <dbReference type="SAM" id="MobiDB-lite"/>
    </source>
</evidence>
<feature type="zinc finger region" description="C3H1-type" evidence="5">
    <location>
        <begin position="159"/>
        <end position="187"/>
    </location>
</feature>
<feature type="region of interest" description="Disordered" evidence="6">
    <location>
        <begin position="1"/>
        <end position="28"/>
    </location>
</feature>
<feature type="zinc finger region" description="C3H1-type" evidence="5">
    <location>
        <begin position="298"/>
        <end position="326"/>
    </location>
</feature>
<feature type="compositionally biased region" description="Polar residues" evidence="6">
    <location>
        <begin position="786"/>
        <end position="796"/>
    </location>
</feature>
<evidence type="ECO:0000256" key="3">
    <source>
        <dbReference type="ARBA" id="ARBA00022771"/>
    </source>
</evidence>
<keyword evidence="4 5" id="KW-0862">Zinc</keyword>
<keyword evidence="9" id="KW-1185">Reference proteome</keyword>
<feature type="domain" description="C3H1-type" evidence="7">
    <location>
        <begin position="573"/>
        <end position="602"/>
    </location>
</feature>
<dbReference type="InterPro" id="IPR045877">
    <property type="entry name" value="ZFP36-like"/>
</dbReference>
<protein>
    <recommendedName>
        <fullName evidence="7">C3H1-type domain-containing protein</fullName>
    </recommendedName>
</protein>
<dbReference type="PANTHER" id="PTHR12547">
    <property type="entry name" value="CCCH ZINC FINGER/TIS11-RELATED"/>
    <property type="match status" value="1"/>
</dbReference>
<evidence type="ECO:0000259" key="7">
    <source>
        <dbReference type="PROSITE" id="PS50103"/>
    </source>
</evidence>
<feature type="domain" description="C3H1-type" evidence="7">
    <location>
        <begin position="298"/>
        <end position="326"/>
    </location>
</feature>
<dbReference type="AlphaFoldDB" id="A0AA48IBF1"/>
<feature type="region of interest" description="Disordered" evidence="6">
    <location>
        <begin position="332"/>
        <end position="366"/>
    </location>
</feature>
<feature type="domain" description="C3H1-type" evidence="7">
    <location>
        <begin position="531"/>
        <end position="561"/>
    </location>
</feature>
<dbReference type="SUPFAM" id="SSF90229">
    <property type="entry name" value="CCCH zinc finger"/>
    <property type="match status" value="1"/>
</dbReference>
<feature type="region of interest" description="Disordered" evidence="6">
    <location>
        <begin position="763"/>
        <end position="796"/>
    </location>
</feature>
<dbReference type="SMART" id="SM00356">
    <property type="entry name" value="ZnF_C3H1"/>
    <property type="match status" value="6"/>
</dbReference>
<feature type="zinc finger region" description="C3H1-type" evidence="5">
    <location>
        <begin position="573"/>
        <end position="602"/>
    </location>
</feature>
<feature type="compositionally biased region" description="Low complexity" evidence="6">
    <location>
        <begin position="240"/>
        <end position="250"/>
    </location>
</feature>
<dbReference type="GO" id="GO:0008270">
    <property type="term" value="F:zinc ion binding"/>
    <property type="evidence" value="ECO:0007669"/>
    <property type="project" value="UniProtKB-KW"/>
</dbReference>
<feature type="domain" description="C3H1-type" evidence="7">
    <location>
        <begin position="159"/>
        <end position="187"/>
    </location>
</feature>
<dbReference type="RefSeq" id="XP_060455835.1">
    <property type="nucleotide sequence ID" value="XM_060599108.1"/>
</dbReference>
<dbReference type="EMBL" id="AP028214">
    <property type="protein sequence ID" value="BEI90570.1"/>
    <property type="molecule type" value="Genomic_DNA"/>
</dbReference>
<evidence type="ECO:0000256" key="1">
    <source>
        <dbReference type="ARBA" id="ARBA00022723"/>
    </source>
</evidence>
<dbReference type="Proteomes" id="UP001233271">
    <property type="component" value="Chromosome 3"/>
</dbReference>
<keyword evidence="3 5" id="KW-0863">Zinc-finger</keyword>
<feature type="compositionally biased region" description="Acidic residues" evidence="6">
    <location>
        <begin position="770"/>
        <end position="780"/>
    </location>
</feature>
<organism evidence="8 9">
    <name type="scientific">Cutaneotrichosporon cavernicola</name>
    <dbReference type="NCBI Taxonomy" id="279322"/>
    <lineage>
        <taxon>Eukaryota</taxon>
        <taxon>Fungi</taxon>
        <taxon>Dikarya</taxon>
        <taxon>Basidiomycota</taxon>
        <taxon>Agaricomycotina</taxon>
        <taxon>Tremellomycetes</taxon>
        <taxon>Trichosporonales</taxon>
        <taxon>Trichosporonaceae</taxon>
        <taxon>Cutaneotrichosporon</taxon>
    </lineage>
</organism>
<dbReference type="GO" id="GO:0003729">
    <property type="term" value="F:mRNA binding"/>
    <property type="evidence" value="ECO:0007669"/>
    <property type="project" value="InterPro"/>
</dbReference>
<feature type="region of interest" description="Disordered" evidence="6">
    <location>
        <begin position="680"/>
        <end position="708"/>
    </location>
</feature>
<dbReference type="KEGG" id="ccac:CcaHIS019_0306400"/>
<reference evidence="8" key="1">
    <citation type="journal article" date="2023" name="BMC Genomics">
        <title>Chromosome-level genome assemblies of Cutaneotrichosporon spp. (Trichosporonales, Basidiomycota) reveal imbalanced evolution between nucleotide sequences and chromosome synteny.</title>
        <authorList>
            <person name="Kobayashi Y."/>
            <person name="Kayamori A."/>
            <person name="Aoki K."/>
            <person name="Shiwa Y."/>
            <person name="Matsutani M."/>
            <person name="Fujita N."/>
            <person name="Sugita T."/>
            <person name="Iwasaki W."/>
            <person name="Tanaka N."/>
            <person name="Takashima M."/>
        </authorList>
    </citation>
    <scope>NUCLEOTIDE SEQUENCE</scope>
    <source>
        <strain evidence="8">HIS019</strain>
    </source>
</reference>
<feature type="zinc finger region" description="C3H1-type" evidence="5">
    <location>
        <begin position="531"/>
        <end position="561"/>
    </location>
</feature>
<dbReference type="PROSITE" id="PS50103">
    <property type="entry name" value="ZF_C3H1"/>
    <property type="match status" value="5"/>
</dbReference>
<evidence type="ECO:0000313" key="9">
    <source>
        <dbReference type="Proteomes" id="UP001233271"/>
    </source>
</evidence>
<gene>
    <name evidence="8" type="ORF">CcaverHIS019_0306400</name>
</gene>
<sequence>MSGPLFSGFRAPTSFSAHRANRDAPDSMEPYRIPQHRLPSAPPPTPITGQRPALLALSSSIVAPGALTAPVRSRMAGQAAARGISIDVALGRGRTPTSAGFPRARGLTVALLTGGGELYAESAPVTPNAGLKTSTPAAGALELVSSPGLPLTTPALTPRQEKILCRYYHTAGMTCTSSPCRFVHKIEVPPGPATAALSAVPLLSENTPDPTSGTFAAAQDSALALSNPVQPAQPAPSQPAQPSQSAQQAQPALLQIDGGVQITPGEPVTLQTQAGAELGFVYKMSGGGKGPAGKSRLKYRTVPCKDFALGTCAYGDEYCSFIHDSENLFDEERHGKKELPTPKSAKFKSHRKKPESPPADAILTPPLDGQDVVVPLSSLPAPRLAPPPRRRLNAASEVRFVPQDGWATQERALLQVHTDIPPTLDEDFPPNMGYPWSPEWPGAVWPSPEVEYSPFFPMSPIHHDEYDIAHPPPVVPFTPGFVWNGVPIEDGRPVPPMSVFPTLDDGFWSYDGYGLGIMRSPTSPETPGRQYWRTRPCLYWAKSGGRECPHGETCCFQHILPHRIRRSPSTKPNTKTVPCKFFNTAEGCTRADAKCPFAHVRILPDGQNLPKPVPFRTRPCRHFQAGRCAMGASCHFAHVLDPTAAQGTKAPPATPATSSTPFMADIVRRIVAARVGGVEEEGGGEGWVGENGGEGEVEGEKERSNSAPATSANYATLVEAAFCPDWHATGQCSREWCTALHESSGLTESALAAACEVLRVKASEQSSAIESDDDDDDELEIVTAHSGPSTRSSRSV</sequence>
<feature type="domain" description="C3H1-type" evidence="7">
    <location>
        <begin position="614"/>
        <end position="641"/>
    </location>
</feature>
<accession>A0AA48IBF1</accession>
<feature type="zinc finger region" description="C3H1-type" evidence="5">
    <location>
        <begin position="614"/>
        <end position="641"/>
    </location>
</feature>
<feature type="region of interest" description="Disordered" evidence="6">
    <location>
        <begin position="227"/>
        <end position="250"/>
    </location>
</feature>
<keyword evidence="1 5" id="KW-0479">Metal-binding</keyword>
<dbReference type="Pfam" id="PF00642">
    <property type="entry name" value="zf-CCCH"/>
    <property type="match status" value="3"/>
</dbReference>
<proteinExistence type="predicted"/>
<evidence type="ECO:0000313" key="8">
    <source>
        <dbReference type="EMBL" id="BEI90570.1"/>
    </source>
</evidence>